<accession>A0ABR7GFR0</accession>
<keyword evidence="1" id="KW-0812">Transmembrane</keyword>
<keyword evidence="1" id="KW-0472">Membrane</keyword>
<gene>
    <name evidence="2" type="ORF">H8R94_06640</name>
</gene>
<organism evidence="2 3">
    <name type="scientific">Roseburia lenta</name>
    <dbReference type="NCBI Taxonomy" id="2763061"/>
    <lineage>
        <taxon>Bacteria</taxon>
        <taxon>Bacillati</taxon>
        <taxon>Bacillota</taxon>
        <taxon>Clostridia</taxon>
        <taxon>Lachnospirales</taxon>
        <taxon>Lachnospiraceae</taxon>
        <taxon>Roseburia</taxon>
    </lineage>
</organism>
<feature type="transmembrane region" description="Helical" evidence="1">
    <location>
        <begin position="81"/>
        <end position="99"/>
    </location>
</feature>
<sequence>MIKALKRLNEALPGLLLGIAIYGLIVEFAGVWFVSDKLRYTSGLWIGIACAMGMGIHLAMVIEEAVRMGDTGTKRLSFKSVLRYLVVVFVFFIMMYFHLGNLVSAFIGVLGLKVSAYVQPFMHKMIFKDIAPEESTNEQEEEVKL</sequence>
<evidence type="ECO:0000313" key="2">
    <source>
        <dbReference type="EMBL" id="MBC5686285.1"/>
    </source>
</evidence>
<comment type="caution">
    <text evidence="2">The sequence shown here is derived from an EMBL/GenBank/DDBJ whole genome shotgun (WGS) entry which is preliminary data.</text>
</comment>
<evidence type="ECO:0000256" key="1">
    <source>
        <dbReference type="SAM" id="Phobius"/>
    </source>
</evidence>
<reference evidence="2 3" key="1">
    <citation type="submission" date="2020-08" db="EMBL/GenBank/DDBJ databases">
        <title>Genome public.</title>
        <authorList>
            <person name="Liu C."/>
            <person name="Sun Q."/>
        </authorList>
    </citation>
    <scope>NUCLEOTIDE SEQUENCE [LARGE SCALE GENOMIC DNA]</scope>
    <source>
        <strain evidence="2 3">NSJ-9</strain>
    </source>
</reference>
<name>A0ABR7GFR0_9FIRM</name>
<protein>
    <recommendedName>
        <fullName evidence="4">ATP synthase I chain</fullName>
    </recommendedName>
</protein>
<dbReference type="Proteomes" id="UP000643810">
    <property type="component" value="Unassembled WGS sequence"/>
</dbReference>
<evidence type="ECO:0000313" key="3">
    <source>
        <dbReference type="Proteomes" id="UP000643810"/>
    </source>
</evidence>
<keyword evidence="1" id="KW-1133">Transmembrane helix</keyword>
<evidence type="ECO:0008006" key="4">
    <source>
        <dbReference type="Google" id="ProtNLM"/>
    </source>
</evidence>
<feature type="transmembrane region" description="Helical" evidence="1">
    <location>
        <begin position="12"/>
        <end position="34"/>
    </location>
</feature>
<dbReference type="RefSeq" id="WP_118280539.1">
    <property type="nucleotide sequence ID" value="NZ_JACOPG010000002.1"/>
</dbReference>
<dbReference type="EMBL" id="JACOPG010000002">
    <property type="protein sequence ID" value="MBC5686285.1"/>
    <property type="molecule type" value="Genomic_DNA"/>
</dbReference>
<keyword evidence="3" id="KW-1185">Reference proteome</keyword>
<proteinExistence type="predicted"/>
<feature type="transmembrane region" description="Helical" evidence="1">
    <location>
        <begin position="40"/>
        <end position="60"/>
    </location>
</feature>